<proteinExistence type="predicted"/>
<feature type="transmembrane region" description="Helical" evidence="2">
    <location>
        <begin position="171"/>
        <end position="187"/>
    </location>
</feature>
<feature type="transmembrane region" description="Helical" evidence="2">
    <location>
        <begin position="383"/>
        <end position="402"/>
    </location>
</feature>
<keyword evidence="2" id="KW-0812">Transmembrane</keyword>
<accession>A0A8J3YX62</accession>
<evidence type="ECO:0000313" key="4">
    <source>
        <dbReference type="Proteomes" id="UP000619260"/>
    </source>
</evidence>
<keyword evidence="4" id="KW-1185">Reference proteome</keyword>
<dbReference type="EMBL" id="BOPF01000075">
    <property type="protein sequence ID" value="GIJ52337.1"/>
    <property type="molecule type" value="Genomic_DNA"/>
</dbReference>
<reference evidence="3" key="1">
    <citation type="submission" date="2021-01" db="EMBL/GenBank/DDBJ databases">
        <title>Whole genome shotgun sequence of Virgisporangium aliadipatigenens NBRC 105644.</title>
        <authorList>
            <person name="Komaki H."/>
            <person name="Tamura T."/>
        </authorList>
    </citation>
    <scope>NUCLEOTIDE SEQUENCE</scope>
    <source>
        <strain evidence="3">NBRC 105644</strain>
    </source>
</reference>
<dbReference type="GO" id="GO:0016740">
    <property type="term" value="F:transferase activity"/>
    <property type="evidence" value="ECO:0007669"/>
    <property type="project" value="UniProtKB-KW"/>
</dbReference>
<feature type="transmembrane region" description="Helical" evidence="2">
    <location>
        <begin position="145"/>
        <end position="165"/>
    </location>
</feature>
<protein>
    <submittedName>
        <fullName evidence="3">Glycosyl transferase</fullName>
    </submittedName>
</protein>
<comment type="caution">
    <text evidence="3">The sequence shown here is derived from an EMBL/GenBank/DDBJ whole genome shotgun (WGS) entry which is preliminary data.</text>
</comment>
<dbReference type="AlphaFoldDB" id="A0A8J3YX62"/>
<evidence type="ECO:0000256" key="1">
    <source>
        <dbReference type="SAM" id="MobiDB-lite"/>
    </source>
</evidence>
<organism evidence="3 4">
    <name type="scientific">Virgisporangium aliadipatigenens</name>
    <dbReference type="NCBI Taxonomy" id="741659"/>
    <lineage>
        <taxon>Bacteria</taxon>
        <taxon>Bacillati</taxon>
        <taxon>Actinomycetota</taxon>
        <taxon>Actinomycetes</taxon>
        <taxon>Micromonosporales</taxon>
        <taxon>Micromonosporaceae</taxon>
        <taxon>Virgisporangium</taxon>
    </lineage>
</organism>
<feature type="transmembrane region" description="Helical" evidence="2">
    <location>
        <begin position="318"/>
        <end position="336"/>
    </location>
</feature>
<sequence>MHTLPTASEDETPEVDPPRPRNPTRWVPYLLYFLGAVFLTWKVWRDPAGQVLEDNYQDQVFFEWVLTHGANAVRHLDDPMFSELINAPYGLNLMANTSVLAWSLPLAPVTWLFGAHTTLALLLTMGLFGTAAAWYYALQKLTGSRIAAAVGGGFSGFAPAIVTHTNGHPNIAAQYVLPLIVLTVVGMRDTRRPIRRGLVLAGLVVVQCFINEELLFLTALALGLFLIAYAAARPRELAPVVPSAMKTLGTTALVAGAALAYPLGRQFFGRGAYRGLPDFVLAYGADLASYWSFARRSIAGTAETSQPLSQGPTEENTFFGWPLLIALVVLVVWLRADPVVRAVAFTAVTFAALSLGSVINLNGEPTEWGGPWQFLAHLPLFDSVVPTRLALVVTPLVGILLARAVQRMGDPVSALRAGPATAVPWIVLVAVLAPLVPTPIPVTERPKVPVFFTDGAFRDWVPKGGVLVGVPAMWQSNLHAMQWQTAADQEFAIFGGYFLAPQPGDPTRRAAYGPAYPWTMRMISEVADQGRPRLVTVDEIARARADFADMRADLVVLPAHHPRADVVRNLMDQLLPQGSLVGGMWVWQVPKG</sequence>
<feature type="transmembrane region" description="Helical" evidence="2">
    <location>
        <begin position="26"/>
        <end position="44"/>
    </location>
</feature>
<feature type="transmembrane region" description="Helical" evidence="2">
    <location>
        <begin position="89"/>
        <end position="113"/>
    </location>
</feature>
<dbReference type="Proteomes" id="UP000619260">
    <property type="component" value="Unassembled WGS sequence"/>
</dbReference>
<feature type="transmembrane region" description="Helical" evidence="2">
    <location>
        <begin position="343"/>
        <end position="363"/>
    </location>
</feature>
<evidence type="ECO:0000256" key="2">
    <source>
        <dbReference type="SAM" id="Phobius"/>
    </source>
</evidence>
<feature type="transmembrane region" description="Helical" evidence="2">
    <location>
        <begin position="199"/>
        <end position="232"/>
    </location>
</feature>
<keyword evidence="2" id="KW-0472">Membrane</keyword>
<keyword evidence="2" id="KW-1133">Transmembrane helix</keyword>
<feature type="region of interest" description="Disordered" evidence="1">
    <location>
        <begin position="1"/>
        <end position="20"/>
    </location>
</feature>
<feature type="transmembrane region" description="Helical" evidence="2">
    <location>
        <begin position="414"/>
        <end position="436"/>
    </location>
</feature>
<dbReference type="RefSeq" id="WP_203905736.1">
    <property type="nucleotide sequence ID" value="NZ_BOPF01000075.1"/>
</dbReference>
<gene>
    <name evidence="3" type="ORF">Val02_92230</name>
</gene>
<name>A0A8J3YX62_9ACTN</name>
<keyword evidence="3" id="KW-0808">Transferase</keyword>
<feature type="transmembrane region" description="Helical" evidence="2">
    <location>
        <begin position="119"/>
        <end position="138"/>
    </location>
</feature>
<evidence type="ECO:0000313" key="3">
    <source>
        <dbReference type="EMBL" id="GIJ52337.1"/>
    </source>
</evidence>